<comment type="caution">
    <text evidence="1">The sequence shown here is derived from an EMBL/GenBank/DDBJ whole genome shotgun (WGS) entry which is preliminary data.</text>
</comment>
<reference evidence="1" key="1">
    <citation type="submission" date="2023-10" db="EMBL/GenBank/DDBJ databases">
        <authorList>
            <person name="Rodriguez Cubillos JULIANA M."/>
            <person name="De Vega J."/>
        </authorList>
    </citation>
    <scope>NUCLEOTIDE SEQUENCE</scope>
</reference>
<dbReference type="Proteomes" id="UP001177021">
    <property type="component" value="Unassembled WGS sequence"/>
</dbReference>
<sequence>MENNNAKKPVARSTPPQRRKKRVEVSTSNSTRSRRSKDVKKVEVIVLSSDTSDSGSGDEDYVSFLETYVPPELRASSSRKRKNPCRDLVVAGYTPVTMEVPSKYTSAEMVMSFRKAVRLTESKHEESIITEPVREDEFVFFKNGTPPDYFYLYTGVIQPLNLWLPFTSFEAEMLRVLNVAPTQLHPNSWAFVKAFEVMCLGFELVPSIGVFFCFYHIKNLKPQTMVSLSSQPNHRLMSLYASNFKGFKDSFFRVRSSDQLPDLMYDEIGDPLFPFYWTDNPRLIKGTIFETLSDFEQDIVHFLDSFALMDTADILRCEGNSEALTEYLQRMRTISNEERLAFLAKARQQKANPAAGVADPLKQLQVEEAGVKEGRSKRKHDGRIPVEIPGKAAAKEGVVPSPKKQKTERTIQPAGDAVKGKGAASSSSQPPADGDAPLTWSSFDPFDFIERGVTMVGDMTRFTNTPTADLRKKALEYEVKGTLLNYLLTNRQEQEVQEAKQKVKIVDDNLADIEKRYAETKTKLEEDIKKLKESQEGEAERLRKEYEDKLAKVKESYAASETKLKENAAAQDEMIVKLSKEKDAAVFSVGTLGDEKERLETDVRELQLYAANQYEEGFAYALEQVKLLFPDLDAKRLAEADAMNQIVDGKLVPYVPPSE</sequence>
<dbReference type="EMBL" id="CASHSV030000109">
    <property type="protein sequence ID" value="CAJ2650507.1"/>
    <property type="molecule type" value="Genomic_DNA"/>
</dbReference>
<protein>
    <submittedName>
        <fullName evidence="1">Uncharacterized protein</fullName>
    </submittedName>
</protein>
<gene>
    <name evidence="1" type="ORF">MILVUS5_LOCUS18316</name>
</gene>
<evidence type="ECO:0000313" key="2">
    <source>
        <dbReference type="Proteomes" id="UP001177021"/>
    </source>
</evidence>
<accession>A0ACB0K456</accession>
<proteinExistence type="predicted"/>
<keyword evidence="2" id="KW-1185">Reference proteome</keyword>
<organism evidence="1 2">
    <name type="scientific">Trifolium pratense</name>
    <name type="common">Red clover</name>
    <dbReference type="NCBI Taxonomy" id="57577"/>
    <lineage>
        <taxon>Eukaryota</taxon>
        <taxon>Viridiplantae</taxon>
        <taxon>Streptophyta</taxon>
        <taxon>Embryophyta</taxon>
        <taxon>Tracheophyta</taxon>
        <taxon>Spermatophyta</taxon>
        <taxon>Magnoliopsida</taxon>
        <taxon>eudicotyledons</taxon>
        <taxon>Gunneridae</taxon>
        <taxon>Pentapetalae</taxon>
        <taxon>rosids</taxon>
        <taxon>fabids</taxon>
        <taxon>Fabales</taxon>
        <taxon>Fabaceae</taxon>
        <taxon>Papilionoideae</taxon>
        <taxon>50 kb inversion clade</taxon>
        <taxon>NPAAA clade</taxon>
        <taxon>Hologalegina</taxon>
        <taxon>IRL clade</taxon>
        <taxon>Trifolieae</taxon>
        <taxon>Trifolium</taxon>
    </lineage>
</organism>
<evidence type="ECO:0000313" key="1">
    <source>
        <dbReference type="EMBL" id="CAJ2650507.1"/>
    </source>
</evidence>
<name>A0ACB0K456_TRIPR</name>